<dbReference type="Proteomes" id="UP000007800">
    <property type="component" value="Unassembled WGS sequence"/>
</dbReference>
<evidence type="ECO:0000313" key="2">
    <source>
        <dbReference type="Proteomes" id="UP000007800"/>
    </source>
</evidence>
<name>C5M0B5_PERM5</name>
<proteinExistence type="predicted"/>
<organism evidence="2">
    <name type="scientific">Perkinsus marinus (strain ATCC 50983 / TXsc)</name>
    <dbReference type="NCBI Taxonomy" id="423536"/>
    <lineage>
        <taxon>Eukaryota</taxon>
        <taxon>Sar</taxon>
        <taxon>Alveolata</taxon>
        <taxon>Perkinsozoa</taxon>
        <taxon>Perkinsea</taxon>
        <taxon>Perkinsida</taxon>
        <taxon>Perkinsidae</taxon>
        <taxon>Perkinsus</taxon>
    </lineage>
</organism>
<dbReference type="AlphaFoldDB" id="C5M0B5"/>
<reference evidence="1 2" key="1">
    <citation type="submission" date="2008-07" db="EMBL/GenBank/DDBJ databases">
        <authorList>
            <person name="El-Sayed N."/>
            <person name="Caler E."/>
            <person name="Inman J."/>
            <person name="Amedeo P."/>
            <person name="Hass B."/>
            <person name="Wortman J."/>
        </authorList>
    </citation>
    <scope>NUCLEOTIDE SEQUENCE [LARGE SCALE GENOMIC DNA]</scope>
    <source>
        <strain evidence="2">ATCC 50983 / TXsc</strain>
    </source>
</reference>
<dbReference type="GeneID" id="9055345"/>
<dbReference type="OrthoDB" id="418691at2759"/>
<dbReference type="OMA" id="WRCFEDY"/>
<keyword evidence="2" id="KW-1185">Reference proteome</keyword>
<sequence length="183" mass="20489">MIGNSASSAETTACTSSGGSPPYKILFLDIDGVLNTVKGGPQVIFNPDLVNRVGDIVRQTGCKLVWTTYWRGFEDYITYVFCRLADLPPDVVIGRTTGTPHLNYKATNTRVYSCRLDEIKAWLREHPHLVERYVILDDRDVVPSDDPMYSRFVQPTYSRGITVEEALRVKALLEDPGAVLDSF</sequence>
<dbReference type="EMBL" id="GG687040">
    <property type="protein sequence ID" value="EEQ97578.1"/>
    <property type="molecule type" value="Genomic_DNA"/>
</dbReference>
<protein>
    <recommendedName>
        <fullName evidence="3">FCP1 homology domain-containing protein</fullName>
    </recommendedName>
</protein>
<dbReference type="Pfam" id="PF18143">
    <property type="entry name" value="HAD_SAK_2"/>
    <property type="match status" value="1"/>
</dbReference>
<dbReference type="InParanoid" id="C5M0B5"/>
<gene>
    <name evidence="1" type="ORF">Pmar_PMAR009698</name>
</gene>
<evidence type="ECO:0000313" key="1">
    <source>
        <dbReference type="EMBL" id="EEQ97578.1"/>
    </source>
</evidence>
<dbReference type="RefSeq" id="XP_002764861.1">
    <property type="nucleotide sequence ID" value="XM_002764815.1"/>
</dbReference>
<accession>C5M0B5</accession>
<evidence type="ECO:0008006" key="3">
    <source>
        <dbReference type="Google" id="ProtNLM"/>
    </source>
</evidence>